<dbReference type="EMBL" id="KN837321">
    <property type="protein sequence ID" value="KIJ27887.1"/>
    <property type="molecule type" value="Genomic_DNA"/>
</dbReference>
<evidence type="ECO:0000313" key="2">
    <source>
        <dbReference type="Proteomes" id="UP000054279"/>
    </source>
</evidence>
<protein>
    <recommendedName>
        <fullName evidence="3">F-box domain-containing protein</fullName>
    </recommendedName>
</protein>
<name>A0A0C9UFZ2_SPHS4</name>
<dbReference type="HOGENOM" id="CLU_733978_0_0_1"/>
<sequence>METLHDCCRRGVAFETVMTGKTVVSTGTLRLPHWLEQVVWCCLASFNFAASAPQPRTTTHDNLLRLAIRSSLSWLIFLQAFSELPMTSTRTPILPIELLELVFSFCSKSTVFSSCLVSKLWLQPALNVLWKDVPHPEFIFRLLTPWVTGRLELSAFRRNLRLADWKRCDCYASRVRSLRWMEIDEDIADWIAISFAILAEVARIRPRFALLPCLRSLFINTEHMEYMSLFLHPALTDLVIGFEPYYTDGSGIEGVCDIFLLLPDMAPGLQSLQINCSYRVSELSPPLGSVLRALSSLRKISLPRYWLSDWVINILGSLPRLEQFDWDYDRGEGALEDLVGFSIPLQDHSFPALSRIKMELDFPVVQTFLGQVHFSND</sequence>
<dbReference type="SUPFAM" id="SSF81383">
    <property type="entry name" value="F-box domain"/>
    <property type="match status" value="1"/>
</dbReference>
<dbReference type="AlphaFoldDB" id="A0A0C9UFZ2"/>
<dbReference type="InterPro" id="IPR036047">
    <property type="entry name" value="F-box-like_dom_sf"/>
</dbReference>
<gene>
    <name evidence="1" type="ORF">M422DRAFT_784719</name>
</gene>
<keyword evidence="2" id="KW-1185">Reference proteome</keyword>
<proteinExistence type="predicted"/>
<accession>A0A0C9UFZ2</accession>
<dbReference type="OrthoDB" id="2447803at2759"/>
<organism evidence="1 2">
    <name type="scientific">Sphaerobolus stellatus (strain SS14)</name>
    <dbReference type="NCBI Taxonomy" id="990650"/>
    <lineage>
        <taxon>Eukaryota</taxon>
        <taxon>Fungi</taxon>
        <taxon>Dikarya</taxon>
        <taxon>Basidiomycota</taxon>
        <taxon>Agaricomycotina</taxon>
        <taxon>Agaricomycetes</taxon>
        <taxon>Phallomycetidae</taxon>
        <taxon>Geastrales</taxon>
        <taxon>Sphaerobolaceae</taxon>
        <taxon>Sphaerobolus</taxon>
    </lineage>
</organism>
<evidence type="ECO:0008006" key="3">
    <source>
        <dbReference type="Google" id="ProtNLM"/>
    </source>
</evidence>
<dbReference type="Proteomes" id="UP000054279">
    <property type="component" value="Unassembled WGS sequence"/>
</dbReference>
<evidence type="ECO:0000313" key="1">
    <source>
        <dbReference type="EMBL" id="KIJ27887.1"/>
    </source>
</evidence>
<reference evidence="1 2" key="1">
    <citation type="submission" date="2014-06" db="EMBL/GenBank/DDBJ databases">
        <title>Evolutionary Origins and Diversification of the Mycorrhizal Mutualists.</title>
        <authorList>
            <consortium name="DOE Joint Genome Institute"/>
            <consortium name="Mycorrhizal Genomics Consortium"/>
            <person name="Kohler A."/>
            <person name="Kuo A."/>
            <person name="Nagy L.G."/>
            <person name="Floudas D."/>
            <person name="Copeland A."/>
            <person name="Barry K.W."/>
            <person name="Cichocki N."/>
            <person name="Veneault-Fourrey C."/>
            <person name="LaButti K."/>
            <person name="Lindquist E.A."/>
            <person name="Lipzen A."/>
            <person name="Lundell T."/>
            <person name="Morin E."/>
            <person name="Murat C."/>
            <person name="Riley R."/>
            <person name="Ohm R."/>
            <person name="Sun H."/>
            <person name="Tunlid A."/>
            <person name="Henrissat B."/>
            <person name="Grigoriev I.V."/>
            <person name="Hibbett D.S."/>
            <person name="Martin F."/>
        </authorList>
    </citation>
    <scope>NUCLEOTIDE SEQUENCE [LARGE SCALE GENOMIC DNA]</scope>
    <source>
        <strain evidence="1 2">SS14</strain>
    </source>
</reference>